<dbReference type="EMBL" id="UINC01025799">
    <property type="protein sequence ID" value="SVB02059.1"/>
    <property type="molecule type" value="Genomic_DNA"/>
</dbReference>
<sequence length="162" mass="17904">MPALTTQEWVQKIQELDIDVAKTEDIERLRAAIGETEYDVERVQQTACNAIVDFSGRLYTDMATEMNLNVDDDGDLQKIADELGEAATSEQIREIIKAYNDQQSPELSEDQLDKVAGGARSFGFSHSASSLRSLGMSTVSLKTRNIGRSRISSGADANHAYW</sequence>
<accession>A0A382AKZ1</accession>
<dbReference type="AlphaFoldDB" id="A0A382AKZ1"/>
<proteinExistence type="predicted"/>
<name>A0A382AKZ1_9ZZZZ</name>
<reference evidence="1" key="1">
    <citation type="submission" date="2018-05" db="EMBL/GenBank/DDBJ databases">
        <authorList>
            <person name="Lanie J.A."/>
            <person name="Ng W.-L."/>
            <person name="Kazmierczak K.M."/>
            <person name="Andrzejewski T.M."/>
            <person name="Davidsen T.M."/>
            <person name="Wayne K.J."/>
            <person name="Tettelin H."/>
            <person name="Glass J.I."/>
            <person name="Rusch D."/>
            <person name="Podicherti R."/>
            <person name="Tsui H.-C.T."/>
            <person name="Winkler M.E."/>
        </authorList>
    </citation>
    <scope>NUCLEOTIDE SEQUENCE</scope>
</reference>
<protein>
    <submittedName>
        <fullName evidence="1">Uncharacterized protein</fullName>
    </submittedName>
</protein>
<organism evidence="1">
    <name type="scientific">marine metagenome</name>
    <dbReference type="NCBI Taxonomy" id="408172"/>
    <lineage>
        <taxon>unclassified sequences</taxon>
        <taxon>metagenomes</taxon>
        <taxon>ecological metagenomes</taxon>
    </lineage>
</organism>
<evidence type="ECO:0000313" key="1">
    <source>
        <dbReference type="EMBL" id="SVB02059.1"/>
    </source>
</evidence>
<gene>
    <name evidence="1" type="ORF">METZ01_LOCUS154913</name>
</gene>